<gene>
    <name evidence="2" type="ORF">FHS37_002072</name>
</gene>
<evidence type="ECO:0000313" key="2">
    <source>
        <dbReference type="EMBL" id="MBB4898037.1"/>
    </source>
</evidence>
<evidence type="ECO:0000256" key="1">
    <source>
        <dbReference type="SAM" id="MobiDB-lite"/>
    </source>
</evidence>
<keyword evidence="3" id="KW-1185">Reference proteome</keyword>
<accession>A0A7W7PPZ4</accession>
<proteinExistence type="predicted"/>
<comment type="caution">
    <text evidence="2">The sequence shown here is derived from an EMBL/GenBank/DDBJ whole genome shotgun (WGS) entry which is preliminary data.</text>
</comment>
<dbReference type="RefSeq" id="WP_184819359.1">
    <property type="nucleotide sequence ID" value="NZ_BMTI01000007.1"/>
</dbReference>
<dbReference type="Proteomes" id="UP000579523">
    <property type="component" value="Unassembled WGS sequence"/>
</dbReference>
<protein>
    <submittedName>
        <fullName evidence="2">Uncharacterized protein</fullName>
    </submittedName>
</protein>
<reference evidence="2 3" key="1">
    <citation type="submission" date="2020-08" db="EMBL/GenBank/DDBJ databases">
        <title>Genomic Encyclopedia of Type Strains, Phase III (KMG-III): the genomes of soil and plant-associated and newly described type strains.</title>
        <authorList>
            <person name="Whitman W."/>
        </authorList>
    </citation>
    <scope>NUCLEOTIDE SEQUENCE [LARGE SCALE GENOMIC DNA]</scope>
    <source>
        <strain evidence="2 3">CECT 3273</strain>
    </source>
</reference>
<dbReference type="EMBL" id="JACHJI010000003">
    <property type="protein sequence ID" value="MBB4898037.1"/>
    <property type="molecule type" value="Genomic_DNA"/>
</dbReference>
<evidence type="ECO:0000313" key="3">
    <source>
        <dbReference type="Proteomes" id="UP000579523"/>
    </source>
</evidence>
<organism evidence="2 3">
    <name type="scientific">Streptomyces griseomycini</name>
    <dbReference type="NCBI Taxonomy" id="66895"/>
    <lineage>
        <taxon>Bacteria</taxon>
        <taxon>Bacillati</taxon>
        <taxon>Actinomycetota</taxon>
        <taxon>Actinomycetes</taxon>
        <taxon>Kitasatosporales</taxon>
        <taxon>Streptomycetaceae</taxon>
        <taxon>Streptomyces</taxon>
    </lineage>
</organism>
<feature type="region of interest" description="Disordered" evidence="1">
    <location>
        <begin position="33"/>
        <end position="54"/>
    </location>
</feature>
<name>A0A7W7PPZ4_9ACTN</name>
<dbReference type="AlphaFoldDB" id="A0A7W7PPZ4"/>
<sequence length="54" mass="5496">MLERTRTTERYARGFAAAVAAVAALVLAANAGPAKAAHPEPGPRTAVPVEAAVR</sequence>